<evidence type="ECO:0000313" key="2">
    <source>
        <dbReference type="EMBL" id="CAF4017908.1"/>
    </source>
</evidence>
<dbReference type="SMART" id="SM00238">
    <property type="entry name" value="BIR"/>
    <property type="match status" value="2"/>
</dbReference>
<dbReference type="Proteomes" id="UP000681722">
    <property type="component" value="Unassembled WGS sequence"/>
</dbReference>
<dbReference type="InterPro" id="IPR050784">
    <property type="entry name" value="IAP"/>
</dbReference>
<dbReference type="Proteomes" id="UP000663829">
    <property type="component" value="Unassembled WGS sequence"/>
</dbReference>
<dbReference type="PROSITE" id="PS50143">
    <property type="entry name" value="BIR_REPEAT_2"/>
    <property type="match status" value="2"/>
</dbReference>
<dbReference type="InterPro" id="IPR001370">
    <property type="entry name" value="BIR_rpt"/>
</dbReference>
<proteinExistence type="predicted"/>
<organism evidence="1 3">
    <name type="scientific">Didymodactylos carnosus</name>
    <dbReference type="NCBI Taxonomy" id="1234261"/>
    <lineage>
        <taxon>Eukaryota</taxon>
        <taxon>Metazoa</taxon>
        <taxon>Spiralia</taxon>
        <taxon>Gnathifera</taxon>
        <taxon>Rotifera</taxon>
        <taxon>Eurotatoria</taxon>
        <taxon>Bdelloidea</taxon>
        <taxon>Philodinida</taxon>
        <taxon>Philodinidae</taxon>
        <taxon>Didymodactylos</taxon>
    </lineage>
</organism>
<dbReference type="SUPFAM" id="SSF57924">
    <property type="entry name" value="Inhibitor of apoptosis (IAP) repeat"/>
    <property type="match status" value="2"/>
</dbReference>
<accession>A0A814ZXX4</accession>
<evidence type="ECO:0000313" key="1">
    <source>
        <dbReference type="EMBL" id="CAF1249414.1"/>
    </source>
</evidence>
<dbReference type="AlphaFoldDB" id="A0A814ZXX4"/>
<dbReference type="EMBL" id="CAJNOQ010010350">
    <property type="protein sequence ID" value="CAF1249414.1"/>
    <property type="molecule type" value="Genomic_DNA"/>
</dbReference>
<dbReference type="GO" id="GO:0005737">
    <property type="term" value="C:cytoplasm"/>
    <property type="evidence" value="ECO:0007669"/>
    <property type="project" value="TreeGrafter"/>
</dbReference>
<dbReference type="OrthoDB" id="4034597at2759"/>
<evidence type="ECO:0000313" key="3">
    <source>
        <dbReference type="Proteomes" id="UP000663829"/>
    </source>
</evidence>
<comment type="caution">
    <text evidence="1">The sequence shown here is derived from an EMBL/GenBank/DDBJ whole genome shotgun (WGS) entry which is preliminary data.</text>
</comment>
<dbReference type="Pfam" id="PF00653">
    <property type="entry name" value="BIR"/>
    <property type="match status" value="2"/>
</dbReference>
<dbReference type="GO" id="GO:0005634">
    <property type="term" value="C:nucleus"/>
    <property type="evidence" value="ECO:0007669"/>
    <property type="project" value="TreeGrafter"/>
</dbReference>
<dbReference type="PANTHER" id="PTHR10044:SF139">
    <property type="entry name" value="DEATH-ASSOCIATED INHIBITOR OF APOPTOSIS 2"/>
    <property type="match status" value="1"/>
</dbReference>
<reference evidence="1" key="1">
    <citation type="submission" date="2021-02" db="EMBL/GenBank/DDBJ databases">
        <authorList>
            <person name="Nowell W R."/>
        </authorList>
    </citation>
    <scope>NUCLEOTIDE SEQUENCE</scope>
</reference>
<dbReference type="GO" id="GO:0043066">
    <property type="term" value="P:negative regulation of apoptotic process"/>
    <property type="evidence" value="ECO:0007669"/>
    <property type="project" value="TreeGrafter"/>
</dbReference>
<dbReference type="CDD" id="cd00022">
    <property type="entry name" value="BIR"/>
    <property type="match status" value="2"/>
</dbReference>
<gene>
    <name evidence="1" type="ORF">GPM918_LOCUS26058</name>
    <name evidence="2" type="ORF">SRO942_LOCUS26147</name>
</gene>
<dbReference type="GO" id="GO:0051726">
    <property type="term" value="P:regulation of cell cycle"/>
    <property type="evidence" value="ECO:0007669"/>
    <property type="project" value="TreeGrafter"/>
</dbReference>
<dbReference type="GO" id="GO:0043027">
    <property type="term" value="F:cysteine-type endopeptidase inhibitor activity involved in apoptotic process"/>
    <property type="evidence" value="ECO:0007669"/>
    <property type="project" value="TreeGrafter"/>
</dbReference>
<protein>
    <submittedName>
        <fullName evidence="1">Uncharacterized protein</fullName>
    </submittedName>
</protein>
<name>A0A814ZXX4_9BILA</name>
<keyword evidence="3" id="KW-1185">Reference proteome</keyword>
<dbReference type="Gene3D" id="1.10.1170.10">
    <property type="entry name" value="Inhibitor Of Apoptosis Protein (2mihbC-IAP-1), Chain A"/>
    <property type="match status" value="2"/>
</dbReference>
<dbReference type="PANTHER" id="PTHR10044">
    <property type="entry name" value="INHIBITOR OF APOPTOSIS"/>
    <property type="match status" value="1"/>
</dbReference>
<dbReference type="EMBL" id="CAJOBC010013927">
    <property type="protein sequence ID" value="CAF4017908.1"/>
    <property type="molecule type" value="Genomic_DNA"/>
</dbReference>
<feature type="non-terminal residue" evidence="1">
    <location>
        <position position="1"/>
    </location>
</feature>
<sequence length="260" mass="29759">HYLLDIHTCPEIDDKVVNKEPKSLYIVELEATQIAREKTFLGYPHAIPSKSQFISAGWFYCGRHDRVCCIYCEKVCHQWTAHDDPSAIHRLVSPNCPYFKSNSNSVAKLNIVTIINEENHSNYSIDATICNEIVANRIGQYSSIPVRVKTFDTWPSELKSMTEDLVTAGFYSTGMGTIVCCFYCNGSLSGMGQNHSPMIEHARWYPNCDYARQLCGTDLYDRIQQLYGTHHRGINFDFSDQIIYHLCIFRPRPATECEFS</sequence>